<protein>
    <recommendedName>
        <fullName evidence="4">Transcription factor domain-containing protein</fullName>
    </recommendedName>
</protein>
<dbReference type="GeneID" id="31007377"/>
<evidence type="ECO:0000313" key="2">
    <source>
        <dbReference type="EMBL" id="OKL57245.1"/>
    </source>
</evidence>
<dbReference type="OrthoDB" id="4226149at2759"/>
<reference evidence="2 3" key="1">
    <citation type="submission" date="2015-06" db="EMBL/GenBank/DDBJ databases">
        <title>Talaromyces atroroseus IBT 11181 draft genome.</title>
        <authorList>
            <person name="Rasmussen K.B."/>
            <person name="Rasmussen S."/>
            <person name="Petersen B."/>
            <person name="Sicheritz-Ponten T."/>
            <person name="Mortensen U.H."/>
            <person name="Thrane U."/>
        </authorList>
    </citation>
    <scope>NUCLEOTIDE SEQUENCE [LARGE SCALE GENOMIC DNA]</scope>
    <source>
        <strain evidence="2 3">IBT 11181</strain>
    </source>
</reference>
<gene>
    <name evidence="2" type="ORF">UA08_07621</name>
</gene>
<dbReference type="EMBL" id="LFMY01000012">
    <property type="protein sequence ID" value="OKL57245.1"/>
    <property type="molecule type" value="Genomic_DNA"/>
</dbReference>
<evidence type="ECO:0000256" key="1">
    <source>
        <dbReference type="SAM" id="MobiDB-lite"/>
    </source>
</evidence>
<organism evidence="2 3">
    <name type="scientific">Talaromyces atroroseus</name>
    <dbReference type="NCBI Taxonomy" id="1441469"/>
    <lineage>
        <taxon>Eukaryota</taxon>
        <taxon>Fungi</taxon>
        <taxon>Dikarya</taxon>
        <taxon>Ascomycota</taxon>
        <taxon>Pezizomycotina</taxon>
        <taxon>Eurotiomycetes</taxon>
        <taxon>Eurotiomycetidae</taxon>
        <taxon>Eurotiales</taxon>
        <taxon>Trichocomaceae</taxon>
        <taxon>Talaromyces</taxon>
        <taxon>Talaromyces sect. Trachyspermi</taxon>
    </lineage>
</organism>
<evidence type="ECO:0008006" key="4">
    <source>
        <dbReference type="Google" id="ProtNLM"/>
    </source>
</evidence>
<evidence type="ECO:0000313" key="3">
    <source>
        <dbReference type="Proteomes" id="UP000214365"/>
    </source>
</evidence>
<dbReference type="PANTHER" id="PTHR38791">
    <property type="entry name" value="ZN(II)2CYS6 TRANSCRIPTION FACTOR (EUROFUNG)-RELATED-RELATED"/>
    <property type="match status" value="1"/>
</dbReference>
<name>A0A225AS34_TALAT</name>
<accession>A0A225AS34</accession>
<dbReference type="InterPro" id="IPR053175">
    <property type="entry name" value="DHMBA_Reg_Transcription_Factor"/>
</dbReference>
<dbReference type="Proteomes" id="UP000214365">
    <property type="component" value="Unassembled WGS sequence"/>
</dbReference>
<feature type="region of interest" description="Disordered" evidence="1">
    <location>
        <begin position="1"/>
        <end position="27"/>
    </location>
</feature>
<proteinExistence type="predicted"/>
<dbReference type="AlphaFoldDB" id="A0A225AS34"/>
<dbReference type="RefSeq" id="XP_020117366.1">
    <property type="nucleotide sequence ID" value="XM_020262535.1"/>
</dbReference>
<sequence>MRDDDSTSKRLQVVPAGRTRRRRRPSSCSIRQSTIISRLLRPDPTTQRKETFFQWRKGKDPWMQSAMDHFLNNFVFNAEDLSLLIGGSGIEVFDIAPAETGPGRTVIDVLDVLASGLLIVRAASMQTIEGRREQHVKYRLAMWKLREINTSPNDKTWQIHLDGLLAMLQQNHHSTTKCDDKSSSNLIAARECAQSDGNGDVQKFLQSRPPMDSIEKAWLLMDLSKLKLRKLIATMDHFHVEKLRVSVKQIQRDILLVRESVPKEYHPARVSKAHSSWSSASDLPPYYRGYYEEVYSNNLLCAKWNEYRTMLLITSDFMLRSGHFLYSGTSRSNTREATALSRTMEEAVDGICASVAYYYDYSRANNIKRVTIASPNDAGKRDLVPLSMTTMDALALTWSLHCAIAMRHVIAEDQRDWMKQVLYYTGSQMRIPKAMALASASAEGFSYTDVLAGLTLLGLGILRSE</sequence>
<comment type="caution">
    <text evidence="2">The sequence shown here is derived from an EMBL/GenBank/DDBJ whole genome shotgun (WGS) entry which is preliminary data.</text>
</comment>
<keyword evidence="3" id="KW-1185">Reference proteome</keyword>